<gene>
    <name evidence="2" type="ORF">GARC_2987</name>
</gene>
<dbReference type="Pfam" id="PF07978">
    <property type="entry name" value="NIPSNAP"/>
    <property type="match status" value="1"/>
</dbReference>
<keyword evidence="3" id="KW-1185">Reference proteome</keyword>
<dbReference type="STRING" id="493475.GARC_2987"/>
<reference evidence="2 3" key="1">
    <citation type="journal article" date="2017" name="Antonie Van Leeuwenhoek">
        <title>Rhizobium rhizosphaerae sp. nov., a novel species isolated from rice rhizosphere.</title>
        <authorList>
            <person name="Zhao J.J."/>
            <person name="Zhang J."/>
            <person name="Zhang R.J."/>
            <person name="Zhang C.W."/>
            <person name="Yin H.Q."/>
            <person name="Zhang X.X."/>
        </authorList>
    </citation>
    <scope>NUCLEOTIDE SEQUENCE [LARGE SCALE GENOMIC DNA]</scope>
    <source>
        <strain evidence="2 3">BSs20135</strain>
    </source>
</reference>
<comment type="caution">
    <text evidence="2">The sequence shown here is derived from an EMBL/GenBank/DDBJ whole genome shotgun (WGS) entry which is preliminary data.</text>
</comment>
<accession>K6Z932</accession>
<dbReference type="Gene3D" id="3.30.70.100">
    <property type="match status" value="1"/>
</dbReference>
<proteinExistence type="predicted"/>
<evidence type="ECO:0000313" key="2">
    <source>
        <dbReference type="EMBL" id="GAC19950.1"/>
    </source>
</evidence>
<dbReference type="InterPro" id="IPR011008">
    <property type="entry name" value="Dimeric_a/b-barrel"/>
</dbReference>
<dbReference type="InterPro" id="IPR012577">
    <property type="entry name" value="NIPSNAP"/>
</dbReference>
<dbReference type="OrthoDB" id="9809695at2"/>
<organism evidence="2 3">
    <name type="scientific">Paraglaciecola arctica BSs20135</name>
    <dbReference type="NCBI Taxonomy" id="493475"/>
    <lineage>
        <taxon>Bacteria</taxon>
        <taxon>Pseudomonadati</taxon>
        <taxon>Pseudomonadota</taxon>
        <taxon>Gammaproteobacteria</taxon>
        <taxon>Alteromonadales</taxon>
        <taxon>Alteromonadaceae</taxon>
        <taxon>Paraglaciecola</taxon>
    </lineage>
</organism>
<dbReference type="EMBL" id="BAEO01000043">
    <property type="protein sequence ID" value="GAC19950.1"/>
    <property type="molecule type" value="Genomic_DNA"/>
</dbReference>
<dbReference type="RefSeq" id="WP_007621376.1">
    <property type="nucleotide sequence ID" value="NZ_BAEO01000043.1"/>
</dbReference>
<dbReference type="Proteomes" id="UP000006327">
    <property type="component" value="Unassembled WGS sequence"/>
</dbReference>
<protein>
    <recommendedName>
        <fullName evidence="1">NIPSNAP domain-containing protein</fullName>
    </recommendedName>
</protein>
<dbReference type="AlphaFoldDB" id="K6Z932"/>
<dbReference type="SUPFAM" id="SSF54909">
    <property type="entry name" value="Dimeric alpha+beta barrel"/>
    <property type="match status" value="1"/>
</dbReference>
<evidence type="ECO:0000313" key="3">
    <source>
        <dbReference type="Proteomes" id="UP000006327"/>
    </source>
</evidence>
<sequence>MQVTGSQLKKKNTLIYIISHASKQQTDKNWQFFIADPLWKKVYAASRENGPIVKNLTSEYLTATNFSPLK</sequence>
<evidence type="ECO:0000259" key="1">
    <source>
        <dbReference type="Pfam" id="PF07978"/>
    </source>
</evidence>
<feature type="domain" description="NIPSNAP" evidence="1">
    <location>
        <begin position="12"/>
        <end position="68"/>
    </location>
</feature>
<name>K6Z932_9ALTE</name>